<evidence type="ECO:0000313" key="8">
    <source>
        <dbReference type="EMBL" id="MBL1074137.1"/>
    </source>
</evidence>
<evidence type="ECO:0000256" key="6">
    <source>
        <dbReference type="SAM" id="MobiDB-lite"/>
    </source>
</evidence>
<organism evidence="8 9">
    <name type="scientific">Nocardia acididurans</name>
    <dbReference type="NCBI Taxonomy" id="2802282"/>
    <lineage>
        <taxon>Bacteria</taxon>
        <taxon>Bacillati</taxon>
        <taxon>Actinomycetota</taxon>
        <taxon>Actinomycetes</taxon>
        <taxon>Mycobacteriales</taxon>
        <taxon>Nocardiaceae</taxon>
        <taxon>Nocardia</taxon>
    </lineage>
</organism>
<dbReference type="RefSeq" id="WP_201944965.1">
    <property type="nucleotide sequence ID" value="NZ_JAERRJ010000002.1"/>
</dbReference>
<sequence length="602" mass="64287">MTSLWLHDFQPSARPPLPPGLRFDIVVVGGGLTGLVTALLLSEYGASVAVVEADRLGSGTTGNTTGKISLLQGVRASRILKRHNEQTLRAYLEANRDGQRWLLRYCAEHDIPVQREPAYTYAQTEQALPLLHAELDATRRAGLDTEFVTDLDVPFPLHGAVRLDDQAQLDIIDVVAALTRDLDARGVPIFEGTRVRGMRTAGTVRLLETTHGDLAAATVILATGTPIFDRGGFFARLTAQRSYAAAFTAPQPIPRGMYLSADSPTRSIRYAPMDTLRGTATPAPDGSLSPAGPLGSATPSGESPTRPFDPTAASGERLTTPLGPSEQPGESRTAPGDPAVTGDLLIVGGNGHEVGRVSHPRKHADELIEWTRQMFPGAEPILRWSAQDYYPIGEMPYAGPLLPRQEQVLVATGYAKWGLATAVAAAHTLVGRIVGKSPEYADAFDTWNVRDLSAPLAAVRTNAPVALHLSTGWLGLGISNAVRRSGPPAQGRGRVELRRLEPTAVCTVDGHTCAVSAICPHLGGILRWNDAEKTWDCPLHGSRFAHDGRLLEGPATRSLAARSNSAPNPGPGDRTEGGVVRSDPVDADPDMVLRHPREGGDR</sequence>
<keyword evidence="9" id="KW-1185">Reference proteome</keyword>
<dbReference type="PANTHER" id="PTHR13847">
    <property type="entry name" value="SARCOSINE DEHYDROGENASE-RELATED"/>
    <property type="match status" value="1"/>
</dbReference>
<name>A0ABS1M0E9_9NOCA</name>
<dbReference type="Pfam" id="PF00355">
    <property type="entry name" value="Rieske"/>
    <property type="match status" value="1"/>
</dbReference>
<evidence type="ECO:0000313" key="9">
    <source>
        <dbReference type="Proteomes" id="UP000602198"/>
    </source>
</evidence>
<accession>A0ABS1M0E9</accession>
<dbReference type="Gene3D" id="3.30.9.10">
    <property type="entry name" value="D-Amino Acid Oxidase, subunit A, domain 2"/>
    <property type="match status" value="1"/>
</dbReference>
<dbReference type="InterPro" id="IPR017941">
    <property type="entry name" value="Rieske_2Fe-2S"/>
</dbReference>
<dbReference type="Pfam" id="PF01266">
    <property type="entry name" value="DAO"/>
    <property type="match status" value="1"/>
</dbReference>
<dbReference type="Gene3D" id="2.102.10.10">
    <property type="entry name" value="Rieske [2Fe-2S] iron-sulphur domain"/>
    <property type="match status" value="1"/>
</dbReference>
<keyword evidence="5" id="KW-1015">Disulfide bond</keyword>
<evidence type="ECO:0000256" key="4">
    <source>
        <dbReference type="ARBA" id="ARBA00023014"/>
    </source>
</evidence>
<dbReference type="PANTHER" id="PTHR13847:SF274">
    <property type="entry name" value="RIESKE 2FE-2S IRON-SULFUR PROTEIN YHFW-RELATED"/>
    <property type="match status" value="1"/>
</dbReference>
<dbReference type="SUPFAM" id="SSF50022">
    <property type="entry name" value="ISP domain"/>
    <property type="match status" value="1"/>
</dbReference>
<keyword evidence="4" id="KW-0411">Iron-sulfur</keyword>
<dbReference type="EMBL" id="JAERRJ010000002">
    <property type="protein sequence ID" value="MBL1074137.1"/>
    <property type="molecule type" value="Genomic_DNA"/>
</dbReference>
<dbReference type="Gene3D" id="3.50.50.60">
    <property type="entry name" value="FAD/NAD(P)-binding domain"/>
    <property type="match status" value="1"/>
</dbReference>
<dbReference type="SUPFAM" id="SSF51905">
    <property type="entry name" value="FAD/NAD(P)-binding domain"/>
    <property type="match status" value="1"/>
</dbReference>
<keyword evidence="1" id="KW-0001">2Fe-2S</keyword>
<evidence type="ECO:0000256" key="3">
    <source>
        <dbReference type="ARBA" id="ARBA00023004"/>
    </source>
</evidence>
<dbReference type="InterPro" id="IPR005805">
    <property type="entry name" value="Rieske_Fe-S_prot_C"/>
</dbReference>
<dbReference type="PROSITE" id="PS51296">
    <property type="entry name" value="RIESKE"/>
    <property type="match status" value="1"/>
</dbReference>
<dbReference type="InterPro" id="IPR006076">
    <property type="entry name" value="FAD-dep_OxRdtase"/>
</dbReference>
<feature type="domain" description="Rieske" evidence="7">
    <location>
        <begin position="479"/>
        <end position="561"/>
    </location>
</feature>
<feature type="region of interest" description="Disordered" evidence="6">
    <location>
        <begin position="558"/>
        <end position="602"/>
    </location>
</feature>
<reference evidence="8 9" key="1">
    <citation type="submission" date="2021-01" db="EMBL/GenBank/DDBJ databases">
        <title>WGS of actinomycetes isolated from Thailand.</title>
        <authorList>
            <person name="Thawai C."/>
        </authorList>
    </citation>
    <scope>NUCLEOTIDE SEQUENCE [LARGE SCALE GENOMIC DNA]</scope>
    <source>
        <strain evidence="8 9">LPG 2</strain>
    </source>
</reference>
<comment type="caution">
    <text evidence="8">The sequence shown here is derived from an EMBL/GenBank/DDBJ whole genome shotgun (WGS) entry which is preliminary data.</text>
</comment>
<feature type="region of interest" description="Disordered" evidence="6">
    <location>
        <begin position="276"/>
        <end position="342"/>
    </location>
</feature>
<dbReference type="InterPro" id="IPR036188">
    <property type="entry name" value="FAD/NAD-bd_sf"/>
</dbReference>
<proteinExistence type="predicted"/>
<evidence type="ECO:0000259" key="7">
    <source>
        <dbReference type="PROSITE" id="PS51296"/>
    </source>
</evidence>
<feature type="compositionally biased region" description="Basic and acidic residues" evidence="6">
    <location>
        <begin position="591"/>
        <end position="602"/>
    </location>
</feature>
<keyword evidence="2" id="KW-0479">Metal-binding</keyword>
<dbReference type="InterPro" id="IPR036922">
    <property type="entry name" value="Rieske_2Fe-2S_sf"/>
</dbReference>
<dbReference type="PRINTS" id="PR00162">
    <property type="entry name" value="RIESKE"/>
</dbReference>
<keyword evidence="3" id="KW-0408">Iron</keyword>
<protein>
    <submittedName>
        <fullName evidence="8">FAD-dependent oxidoreductase</fullName>
    </submittedName>
</protein>
<evidence type="ECO:0000256" key="2">
    <source>
        <dbReference type="ARBA" id="ARBA00022723"/>
    </source>
</evidence>
<dbReference type="Proteomes" id="UP000602198">
    <property type="component" value="Unassembled WGS sequence"/>
</dbReference>
<evidence type="ECO:0000256" key="5">
    <source>
        <dbReference type="ARBA" id="ARBA00023157"/>
    </source>
</evidence>
<evidence type="ECO:0000256" key="1">
    <source>
        <dbReference type="ARBA" id="ARBA00022714"/>
    </source>
</evidence>
<gene>
    <name evidence="8" type="ORF">JK358_06985</name>
</gene>